<name>A0A917HZX4_9SPHI</name>
<feature type="domain" description="Tetrapyrrole methylase" evidence="6">
    <location>
        <begin position="70"/>
        <end position="215"/>
    </location>
</feature>
<dbReference type="SUPFAM" id="SSF53790">
    <property type="entry name" value="Tetrapyrrole methylase"/>
    <property type="match status" value="1"/>
</dbReference>
<keyword evidence="5" id="KW-0949">S-adenosyl-L-methionine</keyword>
<keyword evidence="8" id="KW-1185">Reference proteome</keyword>
<evidence type="ECO:0000256" key="2">
    <source>
        <dbReference type="ARBA" id="ARBA00022552"/>
    </source>
</evidence>
<keyword evidence="1" id="KW-0963">Cytoplasm</keyword>
<dbReference type="InterPro" id="IPR014777">
    <property type="entry name" value="4pyrrole_Mease_sub1"/>
</dbReference>
<dbReference type="GO" id="GO:0032259">
    <property type="term" value="P:methylation"/>
    <property type="evidence" value="ECO:0007669"/>
    <property type="project" value="UniProtKB-KW"/>
</dbReference>
<gene>
    <name evidence="7" type="ORF">GCM10007415_38010</name>
</gene>
<dbReference type="CDD" id="cd11649">
    <property type="entry name" value="RsmI_like"/>
    <property type="match status" value="1"/>
</dbReference>
<dbReference type="InterPro" id="IPR035996">
    <property type="entry name" value="4pyrrol_Methylase_sf"/>
</dbReference>
<evidence type="ECO:0000259" key="6">
    <source>
        <dbReference type="Pfam" id="PF00590"/>
    </source>
</evidence>
<reference evidence="7" key="2">
    <citation type="submission" date="2020-09" db="EMBL/GenBank/DDBJ databases">
        <authorList>
            <person name="Sun Q."/>
            <person name="Zhou Y."/>
        </authorList>
    </citation>
    <scope>NUCLEOTIDE SEQUENCE</scope>
    <source>
        <strain evidence="7">CGMCC 1.12195</strain>
    </source>
</reference>
<accession>A0A917HZX4</accession>
<keyword evidence="4" id="KW-0808">Transferase</keyword>
<dbReference type="Gene3D" id="3.40.1010.10">
    <property type="entry name" value="Cobalt-precorrin-4 Transmethylase, Domain 1"/>
    <property type="match status" value="1"/>
</dbReference>
<dbReference type="Pfam" id="PF00590">
    <property type="entry name" value="TP_methylase"/>
    <property type="match status" value="1"/>
</dbReference>
<evidence type="ECO:0000313" key="8">
    <source>
        <dbReference type="Proteomes" id="UP000660862"/>
    </source>
</evidence>
<comment type="caution">
    <text evidence="7">The sequence shown here is derived from an EMBL/GenBank/DDBJ whole genome shotgun (WGS) entry which is preliminary data.</text>
</comment>
<evidence type="ECO:0000256" key="5">
    <source>
        <dbReference type="ARBA" id="ARBA00022691"/>
    </source>
</evidence>
<dbReference type="AlphaFoldDB" id="A0A917HZX4"/>
<evidence type="ECO:0000256" key="4">
    <source>
        <dbReference type="ARBA" id="ARBA00022679"/>
    </source>
</evidence>
<dbReference type="InterPro" id="IPR000878">
    <property type="entry name" value="4pyrrol_Mease"/>
</dbReference>
<dbReference type="Gene3D" id="3.30.950.10">
    <property type="entry name" value="Methyltransferase, Cobalt-precorrin-4 Transmethylase, Domain 2"/>
    <property type="match status" value="1"/>
</dbReference>
<sequence length="235" mass="26166">MPYGKLYLIPVPLTDEAAAASFTPYLGEVINAIDEYIVENEKTARRFLRQAGLRKPQQELILHDYGKHARNAVDPSVFFRGLLAGKDVGLMSEAGCPGVADPGAEIVAEAHRRGIQVSPLVGPSSILLALMASGFNGQSFVFHGYLPIDKDERTKRIKALEQVAQREKQTQIFIETPFRNNQLLAEILRTGKPQTRLCVACNLTAPDEQVISQPLHLWMKGKFDFHKKPAIFLIF</sequence>
<evidence type="ECO:0000256" key="1">
    <source>
        <dbReference type="ARBA" id="ARBA00022490"/>
    </source>
</evidence>
<evidence type="ECO:0000256" key="3">
    <source>
        <dbReference type="ARBA" id="ARBA00022603"/>
    </source>
</evidence>
<dbReference type="EMBL" id="BMER01000005">
    <property type="protein sequence ID" value="GGG98790.1"/>
    <property type="molecule type" value="Genomic_DNA"/>
</dbReference>
<keyword evidence="3 7" id="KW-0489">Methyltransferase</keyword>
<keyword evidence="2" id="KW-0698">rRNA processing</keyword>
<organism evidence="7 8">
    <name type="scientific">Parapedobacter pyrenivorans</name>
    <dbReference type="NCBI Taxonomy" id="1305674"/>
    <lineage>
        <taxon>Bacteria</taxon>
        <taxon>Pseudomonadati</taxon>
        <taxon>Bacteroidota</taxon>
        <taxon>Sphingobacteriia</taxon>
        <taxon>Sphingobacteriales</taxon>
        <taxon>Sphingobacteriaceae</taxon>
        <taxon>Parapedobacter</taxon>
    </lineage>
</organism>
<dbReference type="GO" id="GO:0006364">
    <property type="term" value="P:rRNA processing"/>
    <property type="evidence" value="ECO:0007669"/>
    <property type="project" value="UniProtKB-KW"/>
</dbReference>
<dbReference type="GO" id="GO:0008168">
    <property type="term" value="F:methyltransferase activity"/>
    <property type="evidence" value="ECO:0007669"/>
    <property type="project" value="UniProtKB-KW"/>
</dbReference>
<dbReference type="PANTHER" id="PTHR46111">
    <property type="entry name" value="RIBOSOMAL RNA SMALL SUBUNIT METHYLTRANSFERASE I"/>
    <property type="match status" value="1"/>
</dbReference>
<dbReference type="PANTHER" id="PTHR46111:SF2">
    <property type="entry name" value="SAM-DEPENDENT METHYLTRANSFERASE"/>
    <property type="match status" value="1"/>
</dbReference>
<protein>
    <submittedName>
        <fullName evidence="7">S-adenosylmethionine-dependent methyltransferase</fullName>
    </submittedName>
</protein>
<dbReference type="InterPro" id="IPR008189">
    <property type="entry name" value="rRNA_ssu_MeTfrase_I"/>
</dbReference>
<dbReference type="Proteomes" id="UP000660862">
    <property type="component" value="Unassembled WGS sequence"/>
</dbReference>
<proteinExistence type="predicted"/>
<dbReference type="RefSeq" id="WP_188507688.1">
    <property type="nucleotide sequence ID" value="NZ_BMER01000005.1"/>
</dbReference>
<reference evidence="7" key="1">
    <citation type="journal article" date="2014" name="Int. J. Syst. Evol. Microbiol.">
        <title>Complete genome sequence of Corynebacterium casei LMG S-19264T (=DSM 44701T), isolated from a smear-ripened cheese.</title>
        <authorList>
            <consortium name="US DOE Joint Genome Institute (JGI-PGF)"/>
            <person name="Walter F."/>
            <person name="Albersmeier A."/>
            <person name="Kalinowski J."/>
            <person name="Ruckert C."/>
        </authorList>
    </citation>
    <scope>NUCLEOTIDE SEQUENCE</scope>
    <source>
        <strain evidence="7">CGMCC 1.12195</strain>
    </source>
</reference>
<dbReference type="InterPro" id="IPR014776">
    <property type="entry name" value="4pyrrole_Mease_sub2"/>
</dbReference>
<evidence type="ECO:0000313" key="7">
    <source>
        <dbReference type="EMBL" id="GGG98790.1"/>
    </source>
</evidence>
<dbReference type="PIRSF" id="PIRSF005917">
    <property type="entry name" value="MTase_YraL"/>
    <property type="match status" value="1"/>
</dbReference>